<dbReference type="Bgee" id="ENSLACG00000015637">
    <property type="expression patterns" value="Expressed in pelvic fin"/>
</dbReference>
<proteinExistence type="predicted"/>
<dbReference type="EMBL" id="AFYH01027191">
    <property type="status" value="NOT_ANNOTATED_CDS"/>
    <property type="molecule type" value="Genomic_DNA"/>
</dbReference>
<keyword evidence="1" id="KW-0175">Coiled coil</keyword>
<dbReference type="PANTHER" id="PTHR45725">
    <property type="entry name" value="FORMIN HOMOLOGY 2 FAMILY MEMBER"/>
    <property type="match status" value="1"/>
</dbReference>
<evidence type="ECO:0000256" key="1">
    <source>
        <dbReference type="SAM" id="Coils"/>
    </source>
</evidence>
<dbReference type="GeneTree" id="ENSGT00940000165811"/>
<dbReference type="InterPro" id="IPR015425">
    <property type="entry name" value="FH2_Formin"/>
</dbReference>
<dbReference type="EMBL" id="AFYH01027189">
    <property type="status" value="NOT_ANNOTATED_CDS"/>
    <property type="molecule type" value="Genomic_DNA"/>
</dbReference>
<organism evidence="3 4">
    <name type="scientific">Latimeria chalumnae</name>
    <name type="common">Coelacanth</name>
    <dbReference type="NCBI Taxonomy" id="7897"/>
    <lineage>
        <taxon>Eukaryota</taxon>
        <taxon>Metazoa</taxon>
        <taxon>Chordata</taxon>
        <taxon>Craniata</taxon>
        <taxon>Vertebrata</taxon>
        <taxon>Euteleostomi</taxon>
        <taxon>Coelacanthiformes</taxon>
        <taxon>Coelacanthidae</taxon>
        <taxon>Latimeria</taxon>
    </lineage>
</organism>
<gene>
    <name evidence="3" type="primary">LOC102347321</name>
</gene>
<feature type="coiled-coil region" evidence="1">
    <location>
        <begin position="594"/>
        <end position="621"/>
    </location>
</feature>
<dbReference type="SUPFAM" id="SSF101447">
    <property type="entry name" value="Formin homology 2 domain (FH2 domain)"/>
    <property type="match status" value="1"/>
</dbReference>
<accession>H3B783</accession>
<evidence type="ECO:0000313" key="3">
    <source>
        <dbReference type="Ensembl" id="ENSLACP00000017754.1"/>
    </source>
</evidence>
<dbReference type="InterPro" id="IPR051425">
    <property type="entry name" value="Formin_Homology"/>
</dbReference>
<dbReference type="Pfam" id="PF02181">
    <property type="entry name" value="FH2"/>
    <property type="match status" value="1"/>
</dbReference>
<keyword evidence="4" id="KW-1185">Reference proteome</keyword>
<dbReference type="HOGENOM" id="CLU_410826_0_0_1"/>
<dbReference type="STRING" id="7897.ENSLACP00000017754"/>
<dbReference type="Proteomes" id="UP000008672">
    <property type="component" value="Unassembled WGS sequence"/>
</dbReference>
<dbReference type="PROSITE" id="PS51444">
    <property type="entry name" value="FH2"/>
    <property type="match status" value="1"/>
</dbReference>
<sequence>QYNFSVYKFRYRWQKRILQIMQLIHKIVQSNIYMSPVKSSSSPFKALDKSDVIREGQLELQKGGLASVKWMKYDTITMLETAKPPALLIQIHIASRYFAQLHKGELSLQNTEHSEGNLNSSPIANVIHLSDGNVSVNKQNGCSTFTVQTRKNNYLFRVPITDQSSITEDVKDVRDKWVTAIDECCLYWKDQLQSEPKNEDGLYTFISFEQPKKILKSINELKEPTLPVDNEAKTVPSLNLPTATPLSPPVSPVQISSTSPATVPVIPSVLPMTEPAPAQLPSLPLPVKPIPHPAPPPLPVLTTRTSKKTKAFHWDIVPQDKVQKSVWGHCNPEKVKLDVIRLYNYFKIQEKGTATGNDIPATQQTLLNQKVAHNFSIFLKSFPTKPNQMKDKLLIIHEEKGGLTDEHIASLRRYIPTPGDIDMYKSFKGSPSELHLVDQYMLEMCKIPYLNNRLDLLLKIREFPGNMHDLQPLIKQQIKACTQLSDSKNFISVLEYLLAIGNYLNENAGKQKAKGFRLSSLTKLLQLCGKERQFTLLYALVEQILLHEPELAKFSQELTEFEAVAGGLNAEVEEITQYKKNLKSNRSTQELQFSKDLKAVIQKYEADLSQLTQQCGEMKKIYSDILIKFGEPQDQDSQELFGWVSSFIKDFKKVYAQIMKSRLARHRRF</sequence>
<name>H3B783_LATCH</name>
<feature type="domain" description="FH2" evidence="2">
    <location>
        <begin position="299"/>
        <end position="669"/>
    </location>
</feature>
<dbReference type="Ensembl" id="ENSLACT00000017884.1">
    <property type="protein sequence ID" value="ENSLACP00000017754.1"/>
    <property type="gene ID" value="ENSLACG00000015637.1"/>
</dbReference>
<dbReference type="InterPro" id="IPR042201">
    <property type="entry name" value="FH2_Formin_sf"/>
</dbReference>
<evidence type="ECO:0000313" key="4">
    <source>
        <dbReference type="Proteomes" id="UP000008672"/>
    </source>
</evidence>
<dbReference type="OMA" id="YMLEMCK"/>
<reference evidence="3" key="3">
    <citation type="submission" date="2025-09" db="UniProtKB">
        <authorList>
            <consortium name="Ensembl"/>
        </authorList>
    </citation>
    <scope>IDENTIFICATION</scope>
</reference>
<dbReference type="AlphaFoldDB" id="H3B783"/>
<reference evidence="3" key="2">
    <citation type="submission" date="2025-08" db="UniProtKB">
        <authorList>
            <consortium name="Ensembl"/>
        </authorList>
    </citation>
    <scope>IDENTIFICATION</scope>
</reference>
<dbReference type="InParanoid" id="H3B783"/>
<dbReference type="eggNOG" id="KOG1922">
    <property type="taxonomic scope" value="Eukaryota"/>
</dbReference>
<dbReference type="EMBL" id="AFYH01027188">
    <property type="status" value="NOT_ANNOTATED_CDS"/>
    <property type="molecule type" value="Genomic_DNA"/>
</dbReference>
<dbReference type="SMART" id="SM00498">
    <property type="entry name" value="FH2"/>
    <property type="match status" value="1"/>
</dbReference>
<dbReference type="Gene3D" id="1.20.58.2220">
    <property type="entry name" value="Formin, FH2 domain"/>
    <property type="match status" value="1"/>
</dbReference>
<dbReference type="PANTHER" id="PTHR45725:SF10">
    <property type="entry name" value="FH2 DOMAIN-CONTAINING PROTEIN"/>
    <property type="match status" value="1"/>
</dbReference>
<protein>
    <recommendedName>
        <fullName evidence="2">FH2 domain-containing protein</fullName>
    </recommendedName>
</protein>
<reference evidence="4" key="1">
    <citation type="submission" date="2011-08" db="EMBL/GenBank/DDBJ databases">
        <title>The draft genome of Latimeria chalumnae.</title>
        <authorList>
            <person name="Di Palma F."/>
            <person name="Alfoldi J."/>
            <person name="Johnson J."/>
            <person name="Berlin A."/>
            <person name="Gnerre S."/>
            <person name="Jaffe D."/>
            <person name="MacCallum I."/>
            <person name="Young S."/>
            <person name="Walker B.J."/>
            <person name="Lander E."/>
            <person name="Lindblad-Toh K."/>
        </authorList>
    </citation>
    <scope>NUCLEOTIDE SEQUENCE [LARGE SCALE GENOMIC DNA]</scope>
    <source>
        <strain evidence="4">Wild caught</strain>
    </source>
</reference>
<dbReference type="EMBL" id="AFYH01027190">
    <property type="status" value="NOT_ANNOTATED_CDS"/>
    <property type="molecule type" value="Genomic_DNA"/>
</dbReference>
<evidence type="ECO:0000259" key="2">
    <source>
        <dbReference type="PROSITE" id="PS51444"/>
    </source>
</evidence>